<keyword evidence="2" id="KW-0472">Membrane</keyword>
<keyword evidence="1" id="KW-0238">DNA-binding</keyword>
<evidence type="ECO:0000256" key="1">
    <source>
        <dbReference type="PROSITE-ProRule" id="PRU00267"/>
    </source>
</evidence>
<evidence type="ECO:0000313" key="4">
    <source>
        <dbReference type="EnsemblMetazoa" id="GPAI019611-PA"/>
    </source>
</evidence>
<dbReference type="Gene3D" id="1.10.30.10">
    <property type="entry name" value="High mobility group box domain"/>
    <property type="match status" value="1"/>
</dbReference>
<dbReference type="Proteomes" id="UP000092445">
    <property type="component" value="Unassembled WGS sequence"/>
</dbReference>
<dbReference type="AlphaFoldDB" id="A0A1A9ZMV6"/>
<reference evidence="5" key="1">
    <citation type="submission" date="2014-03" db="EMBL/GenBank/DDBJ databases">
        <authorList>
            <person name="Aksoy S."/>
            <person name="Warren W."/>
            <person name="Wilson R.K."/>
        </authorList>
    </citation>
    <scope>NUCLEOTIDE SEQUENCE [LARGE SCALE GENOMIC DNA]</scope>
    <source>
        <strain evidence="5">IAEA</strain>
    </source>
</reference>
<keyword evidence="2" id="KW-0812">Transmembrane</keyword>
<accession>A0A1A9ZMV6</accession>
<proteinExistence type="predicted"/>
<dbReference type="InterPro" id="IPR009071">
    <property type="entry name" value="HMG_box_dom"/>
</dbReference>
<protein>
    <recommendedName>
        <fullName evidence="3">HMG box domain-containing protein</fullName>
    </recommendedName>
</protein>
<feature type="DNA-binding region" description="HMG box" evidence="1">
    <location>
        <begin position="42"/>
        <end position="100"/>
    </location>
</feature>
<evidence type="ECO:0000256" key="2">
    <source>
        <dbReference type="SAM" id="Phobius"/>
    </source>
</evidence>
<keyword evidence="5" id="KW-1185">Reference proteome</keyword>
<dbReference type="EnsemblMetazoa" id="GPAI019611-RA">
    <property type="protein sequence ID" value="GPAI019611-PA"/>
    <property type="gene ID" value="GPAI019611"/>
</dbReference>
<name>A0A1A9ZMV6_GLOPL</name>
<dbReference type="GO" id="GO:0003677">
    <property type="term" value="F:DNA binding"/>
    <property type="evidence" value="ECO:0007669"/>
    <property type="project" value="UniProtKB-UniRule"/>
</dbReference>
<dbReference type="GO" id="GO:0005634">
    <property type="term" value="C:nucleus"/>
    <property type="evidence" value="ECO:0007669"/>
    <property type="project" value="UniProtKB-UniRule"/>
</dbReference>
<dbReference type="InterPro" id="IPR036910">
    <property type="entry name" value="HMG_box_dom_sf"/>
</dbReference>
<evidence type="ECO:0000259" key="3">
    <source>
        <dbReference type="PROSITE" id="PS50118"/>
    </source>
</evidence>
<keyword evidence="2" id="KW-1133">Transmembrane helix</keyword>
<organism evidence="4 5">
    <name type="scientific">Glossina pallidipes</name>
    <name type="common">Tsetse fly</name>
    <dbReference type="NCBI Taxonomy" id="7398"/>
    <lineage>
        <taxon>Eukaryota</taxon>
        <taxon>Metazoa</taxon>
        <taxon>Ecdysozoa</taxon>
        <taxon>Arthropoda</taxon>
        <taxon>Hexapoda</taxon>
        <taxon>Insecta</taxon>
        <taxon>Pterygota</taxon>
        <taxon>Neoptera</taxon>
        <taxon>Endopterygota</taxon>
        <taxon>Diptera</taxon>
        <taxon>Brachycera</taxon>
        <taxon>Muscomorpha</taxon>
        <taxon>Hippoboscoidea</taxon>
        <taxon>Glossinidae</taxon>
        <taxon>Glossina</taxon>
    </lineage>
</organism>
<feature type="transmembrane region" description="Helical" evidence="2">
    <location>
        <begin position="281"/>
        <end position="301"/>
    </location>
</feature>
<evidence type="ECO:0000313" key="5">
    <source>
        <dbReference type="Proteomes" id="UP000092445"/>
    </source>
</evidence>
<reference evidence="4" key="2">
    <citation type="submission" date="2020-05" db="UniProtKB">
        <authorList>
            <consortium name="EnsemblMetazoa"/>
        </authorList>
    </citation>
    <scope>IDENTIFICATION</scope>
    <source>
        <strain evidence="4">IAEA</strain>
    </source>
</reference>
<dbReference type="Pfam" id="PF00505">
    <property type="entry name" value="HMG_box"/>
    <property type="match status" value="1"/>
</dbReference>
<sequence>MFSNVLNVFKNAFKYQREVGSTAQKSEPQKQSSRAENKLYQESTAPTEFFVFLHEFRRLVGKSSVKNLTQAQIYRKAGKKWRQMTSEQKQPYSLWARANRNHKTKKCDCETPTSSCKKTLSQTLTHERGCCLFAFNSSKFTSIPEMCSGAEYAASSFNLCNNGELTAIAWNSFLKSIIKVNVCLLLSSTVFRQAAEISIYIHIKAMISKSFGECRACSKYYLLGPDIVRRHLQKLIIEIPENAFIKVLPNFKSSDTVDHYLLMDRLLFAVNQYQCLKSGCLLSICLYTALAVIFICMLLDYGPMTSFGHRTDENAIALNYYNMIRTKLSLKLEALLLVAQVNDG</sequence>
<feature type="domain" description="HMG box" evidence="3">
    <location>
        <begin position="42"/>
        <end position="100"/>
    </location>
</feature>
<keyword evidence="1" id="KW-0539">Nucleus</keyword>
<dbReference type="PROSITE" id="PS50118">
    <property type="entry name" value="HMG_BOX_2"/>
    <property type="match status" value="1"/>
</dbReference>
<dbReference type="VEuPathDB" id="VectorBase:GPAI019611"/>
<dbReference type="SUPFAM" id="SSF47095">
    <property type="entry name" value="HMG-box"/>
    <property type="match status" value="1"/>
</dbReference>